<protein>
    <submittedName>
        <fullName evidence="1">Uncharacterized protein</fullName>
    </submittedName>
</protein>
<gene>
    <name evidence="1" type="ORF">EG343_11120</name>
</gene>
<evidence type="ECO:0000313" key="2">
    <source>
        <dbReference type="Proteomes" id="UP000278288"/>
    </source>
</evidence>
<dbReference type="EMBL" id="CP033923">
    <property type="protein sequence ID" value="AZA91141.1"/>
    <property type="molecule type" value="Genomic_DNA"/>
</dbReference>
<accession>A0AAD0YPX6</accession>
<dbReference type="KEGG" id="cnk:EG343_11120"/>
<dbReference type="RefSeq" id="WP_123857836.1">
    <property type="nucleotide sequence ID" value="NZ_CP033923.1"/>
</dbReference>
<dbReference type="Proteomes" id="UP000278288">
    <property type="component" value="Chromosome"/>
</dbReference>
<dbReference type="AlphaFoldDB" id="A0AAD0YPX6"/>
<organism evidence="1 2">
    <name type="scientific">Chryseobacterium nakagawai</name>
    <dbReference type="NCBI Taxonomy" id="1241982"/>
    <lineage>
        <taxon>Bacteria</taxon>
        <taxon>Pseudomonadati</taxon>
        <taxon>Bacteroidota</taxon>
        <taxon>Flavobacteriia</taxon>
        <taxon>Flavobacteriales</taxon>
        <taxon>Weeksellaceae</taxon>
        <taxon>Chryseobacterium group</taxon>
        <taxon>Chryseobacterium</taxon>
    </lineage>
</organism>
<name>A0AAD0YPX6_CHRNA</name>
<evidence type="ECO:0000313" key="1">
    <source>
        <dbReference type="EMBL" id="AZA91141.1"/>
    </source>
</evidence>
<sequence length="87" mass="10517">MKQEHIKIKNVEYLLWQFDSPDEREEYINYNDYEVSYMCKGENIKSELNLTDDEYLAFMKDVRNTDLDSIYCNVESFNPELALLFQI</sequence>
<reference evidence="1 2" key="1">
    <citation type="submission" date="2018-11" db="EMBL/GenBank/DDBJ databases">
        <title>Proposal to divide the Flavobacteriaceae and reorganize its genera based on Amino Acid Identity values calculated from whole genome sequences.</title>
        <authorList>
            <person name="Nicholson A.C."/>
            <person name="Gulvik C.A."/>
            <person name="Whitney A.M."/>
            <person name="Humrighouse B.W."/>
            <person name="Bell M."/>
            <person name="Holmes B."/>
            <person name="Steigerwalt A.G."/>
            <person name="Villarma A."/>
            <person name="Sheth M."/>
            <person name="Batra D."/>
            <person name="Pryor J."/>
            <person name="Bernardet J.-F."/>
            <person name="Hugo C."/>
            <person name="Kampfer P."/>
            <person name="Newman J."/>
            <person name="McQuiston J.R."/>
        </authorList>
    </citation>
    <scope>NUCLEOTIDE SEQUENCE [LARGE SCALE GENOMIC DNA]</scope>
    <source>
        <strain evidence="1 2">G0041</strain>
    </source>
</reference>
<keyword evidence="2" id="KW-1185">Reference proteome</keyword>
<proteinExistence type="predicted"/>